<dbReference type="AlphaFoldDB" id="T2GBJ2"/>
<dbReference type="STRING" id="1121448.DGI_1856"/>
<evidence type="ECO:0000313" key="2">
    <source>
        <dbReference type="EMBL" id="AGW13648.1"/>
    </source>
</evidence>
<keyword evidence="1" id="KW-0175">Coiled coil</keyword>
<dbReference type="HOGENOM" id="CLU_1213249_0_0_7"/>
<keyword evidence="3" id="KW-1185">Reference proteome</keyword>
<accession>T2GBJ2</accession>
<reference evidence="3" key="2">
    <citation type="submission" date="2013-07" db="EMBL/GenBank/DDBJ databases">
        <authorList>
            <person name="Morais-Silva F.O."/>
            <person name="Rezende A.M."/>
            <person name="Pimentel C."/>
            <person name="Resende D.M."/>
            <person name="Santos C.I."/>
            <person name="Clemente C."/>
            <person name="de Oliveira L.M."/>
            <person name="da Silva S.M."/>
            <person name="Costa D.A."/>
            <person name="Varela-Raposo A."/>
            <person name="Horacio E.C.A."/>
            <person name="Matos M."/>
            <person name="Flores O."/>
            <person name="Ruiz J.C."/>
            <person name="Rodrigues-Pousada C."/>
        </authorList>
    </citation>
    <scope>NUCLEOTIDE SEQUENCE [LARGE SCALE GENOMIC DNA]</scope>
    <source>
        <strain evidence="3">ATCC 19364 / DSM 1382 / NCIMB 9332 / VKM B-1759</strain>
    </source>
</reference>
<dbReference type="RefSeq" id="WP_021760531.1">
    <property type="nucleotide sequence ID" value="NC_022444.1"/>
</dbReference>
<organism evidence="2 3">
    <name type="scientific">Megalodesulfovibrio gigas (strain ATCC 19364 / DSM 1382 / NCIMB 9332 / VKM B-1759)</name>
    <name type="common">Desulfovibrio gigas</name>
    <dbReference type="NCBI Taxonomy" id="1121448"/>
    <lineage>
        <taxon>Bacteria</taxon>
        <taxon>Pseudomonadati</taxon>
        <taxon>Thermodesulfobacteriota</taxon>
        <taxon>Desulfovibrionia</taxon>
        <taxon>Desulfovibrionales</taxon>
        <taxon>Desulfovibrionaceae</taxon>
        <taxon>Megalodesulfovibrio</taxon>
    </lineage>
</organism>
<gene>
    <name evidence="2" type="ORF">DGI_1856</name>
</gene>
<sequence length="212" mass="23954">MISSLPDDDPLHADGPVSIMDLARRFLLPESTARYYCKRFLPWLPHAGLGKRRRFLPEAVPVFAVIVQGMQECKDARQVERQLGEPFAGSQLPQVKSQPRAVQEASRMGELAVIQPTALHPHELGELAQAVRQQGTALETIAGALLAMQSQQQELAALRQALARREEEAQTLREELRRLTMLQDSAEKTHQQDLEQLRKWLAALAREQQKNR</sequence>
<protein>
    <submittedName>
        <fullName evidence="2">Putative MerR family transcriptional regulator</fullName>
    </submittedName>
</protein>
<name>T2GBJ2_MEGG1</name>
<dbReference type="KEGG" id="dgg:DGI_1856"/>
<dbReference type="Proteomes" id="UP000016587">
    <property type="component" value="Chromosome"/>
</dbReference>
<dbReference type="PATRIC" id="fig|1121448.10.peg.1821"/>
<reference evidence="2 3" key="1">
    <citation type="journal article" date="2013" name="J. Bacteriol.">
        <title>Roles of HynAB and Ech, the only two hydrogenases found in the model sulfate reducer Desulfovibrio gigas.</title>
        <authorList>
            <person name="Morais-Silva F.O."/>
            <person name="Santos C.I."/>
            <person name="Rodrigues R."/>
            <person name="Pereira I.A."/>
            <person name="Rodrigues-Pousada C."/>
        </authorList>
    </citation>
    <scope>NUCLEOTIDE SEQUENCE [LARGE SCALE GENOMIC DNA]</scope>
    <source>
        <strain evidence="3">ATCC 19364 / DSM 1382 / NCIMB 9332 / VKM B-1759</strain>
    </source>
</reference>
<evidence type="ECO:0000313" key="3">
    <source>
        <dbReference type="Proteomes" id="UP000016587"/>
    </source>
</evidence>
<proteinExistence type="predicted"/>
<evidence type="ECO:0000256" key="1">
    <source>
        <dbReference type="SAM" id="Coils"/>
    </source>
</evidence>
<dbReference type="eggNOG" id="COG0789">
    <property type="taxonomic scope" value="Bacteria"/>
</dbReference>
<feature type="coiled-coil region" evidence="1">
    <location>
        <begin position="141"/>
        <end position="189"/>
    </location>
</feature>
<dbReference type="EMBL" id="CP006585">
    <property type="protein sequence ID" value="AGW13648.1"/>
    <property type="molecule type" value="Genomic_DNA"/>
</dbReference>
<dbReference type="OrthoDB" id="5520755at2"/>